<organism evidence="1 2">
    <name type="scientific">Mariniflexile jejuense</name>
    <dbReference type="NCBI Taxonomy" id="1173582"/>
    <lineage>
        <taxon>Bacteria</taxon>
        <taxon>Pseudomonadati</taxon>
        <taxon>Bacteroidota</taxon>
        <taxon>Flavobacteriia</taxon>
        <taxon>Flavobacteriales</taxon>
        <taxon>Flavobacteriaceae</taxon>
        <taxon>Mariniflexile</taxon>
    </lineage>
</organism>
<dbReference type="EMBL" id="JBHTJI010000001">
    <property type="protein sequence ID" value="MFD0989917.1"/>
    <property type="molecule type" value="Genomic_DNA"/>
</dbReference>
<evidence type="ECO:0008006" key="3">
    <source>
        <dbReference type="Google" id="ProtNLM"/>
    </source>
</evidence>
<comment type="caution">
    <text evidence="1">The sequence shown here is derived from an EMBL/GenBank/DDBJ whole genome shotgun (WGS) entry which is preliminary data.</text>
</comment>
<dbReference type="RefSeq" id="WP_379925498.1">
    <property type="nucleotide sequence ID" value="NZ_JBHTJI010000001.1"/>
</dbReference>
<evidence type="ECO:0000313" key="2">
    <source>
        <dbReference type="Proteomes" id="UP001597061"/>
    </source>
</evidence>
<name>A0ABW3JHF8_9FLAO</name>
<dbReference type="Proteomes" id="UP001597061">
    <property type="component" value="Unassembled WGS sequence"/>
</dbReference>
<sequence length="167" mass="19202">MKHTFLKTYWPYTLFMLFLALEIACASKKTVITENEVLPPKLIFLNYNISKDENNKKNIEFISKTIADGKLKNNSNKYIEVGTVGDLKCRQLNKDSLELTSVIIKNPLFKTIEFVNDSLIFENKTIELQKSAFSLRLQLHSKTAFIALEEIKDSLQNSKPLIITKLN</sequence>
<accession>A0ABW3JHF8</accession>
<gene>
    <name evidence="1" type="ORF">ACFQ1R_07405</name>
</gene>
<reference evidence="2" key="1">
    <citation type="journal article" date="2019" name="Int. J. Syst. Evol. Microbiol.">
        <title>The Global Catalogue of Microorganisms (GCM) 10K type strain sequencing project: providing services to taxonomists for standard genome sequencing and annotation.</title>
        <authorList>
            <consortium name="The Broad Institute Genomics Platform"/>
            <consortium name="The Broad Institute Genome Sequencing Center for Infectious Disease"/>
            <person name="Wu L."/>
            <person name="Ma J."/>
        </authorList>
    </citation>
    <scope>NUCLEOTIDE SEQUENCE [LARGE SCALE GENOMIC DNA]</scope>
    <source>
        <strain evidence="2">CCUG 62414</strain>
    </source>
</reference>
<keyword evidence="2" id="KW-1185">Reference proteome</keyword>
<protein>
    <recommendedName>
        <fullName evidence="3">Lipoprotein</fullName>
    </recommendedName>
</protein>
<evidence type="ECO:0000313" key="1">
    <source>
        <dbReference type="EMBL" id="MFD0989917.1"/>
    </source>
</evidence>
<proteinExistence type="predicted"/>